<evidence type="ECO:0000313" key="8">
    <source>
        <dbReference type="EMBL" id="KAG5180870.1"/>
    </source>
</evidence>
<dbReference type="InterPro" id="IPR059120">
    <property type="entry name" value="Cullin-like_AB"/>
</dbReference>
<dbReference type="PROSITE" id="PS01256">
    <property type="entry name" value="CULLIN_1"/>
    <property type="match status" value="1"/>
</dbReference>
<protein>
    <submittedName>
        <fullName evidence="8">Cullin</fullName>
    </submittedName>
</protein>
<evidence type="ECO:0000256" key="5">
    <source>
        <dbReference type="RuleBase" id="RU003829"/>
    </source>
</evidence>
<evidence type="ECO:0000256" key="4">
    <source>
        <dbReference type="PROSITE-ProRule" id="PRU00330"/>
    </source>
</evidence>
<dbReference type="OrthoDB" id="27073at2759"/>
<dbReference type="PROSITE" id="PS50069">
    <property type="entry name" value="CULLIN_2"/>
    <property type="match status" value="1"/>
</dbReference>
<feature type="region of interest" description="Disordered" evidence="6">
    <location>
        <begin position="369"/>
        <end position="396"/>
    </location>
</feature>
<organism evidence="8 9">
    <name type="scientific">Tribonema minus</name>
    <dbReference type="NCBI Taxonomy" id="303371"/>
    <lineage>
        <taxon>Eukaryota</taxon>
        <taxon>Sar</taxon>
        <taxon>Stramenopiles</taxon>
        <taxon>Ochrophyta</taxon>
        <taxon>PX clade</taxon>
        <taxon>Xanthophyceae</taxon>
        <taxon>Tribonematales</taxon>
        <taxon>Tribonemataceae</taxon>
        <taxon>Tribonema</taxon>
    </lineage>
</organism>
<reference evidence="8" key="1">
    <citation type="submission" date="2021-02" db="EMBL/GenBank/DDBJ databases">
        <title>First Annotated Genome of the Yellow-green Alga Tribonema minus.</title>
        <authorList>
            <person name="Mahan K.M."/>
        </authorList>
    </citation>
    <scope>NUCLEOTIDE SEQUENCE</scope>
    <source>
        <strain evidence="8">UTEX B ZZ1240</strain>
    </source>
</reference>
<name>A0A835YSZ1_9STRA</name>
<keyword evidence="9" id="KW-1185">Reference proteome</keyword>
<accession>A0A835YSZ1</accession>
<dbReference type="InterPro" id="IPR036390">
    <property type="entry name" value="WH_DNA-bd_sf"/>
</dbReference>
<keyword evidence="3" id="KW-0832">Ubl conjugation</keyword>
<dbReference type="InterPro" id="IPR036388">
    <property type="entry name" value="WH-like_DNA-bd_sf"/>
</dbReference>
<dbReference type="Pfam" id="PF26557">
    <property type="entry name" value="Cullin_AB"/>
    <property type="match status" value="1"/>
</dbReference>
<dbReference type="SMART" id="SM00884">
    <property type="entry name" value="Cullin_Nedd8"/>
    <property type="match status" value="1"/>
</dbReference>
<evidence type="ECO:0000256" key="1">
    <source>
        <dbReference type="ARBA" id="ARBA00006019"/>
    </source>
</evidence>
<dbReference type="InterPro" id="IPR001373">
    <property type="entry name" value="Cullin_N"/>
</dbReference>
<evidence type="ECO:0000259" key="7">
    <source>
        <dbReference type="PROSITE" id="PS50069"/>
    </source>
</evidence>
<dbReference type="Gene3D" id="1.10.10.10">
    <property type="entry name" value="Winged helix-like DNA-binding domain superfamily/Winged helix DNA-binding domain"/>
    <property type="match status" value="1"/>
</dbReference>
<evidence type="ECO:0000313" key="9">
    <source>
        <dbReference type="Proteomes" id="UP000664859"/>
    </source>
</evidence>
<evidence type="ECO:0000256" key="6">
    <source>
        <dbReference type="SAM" id="MobiDB-lite"/>
    </source>
</evidence>
<dbReference type="InterPro" id="IPR019559">
    <property type="entry name" value="Cullin_neddylation_domain"/>
</dbReference>
<gene>
    <name evidence="8" type="ORF">JKP88DRAFT_270167</name>
</gene>
<dbReference type="SUPFAM" id="SSF75632">
    <property type="entry name" value="Cullin homology domain"/>
    <property type="match status" value="1"/>
</dbReference>
<dbReference type="SUPFAM" id="SSF46785">
    <property type="entry name" value="Winged helix' DNA-binding domain"/>
    <property type="match status" value="1"/>
</dbReference>
<comment type="similarity">
    <text evidence="1 4 5">Belongs to the cullin family.</text>
</comment>
<dbReference type="PANTHER" id="PTHR11932">
    <property type="entry name" value="CULLIN"/>
    <property type="match status" value="1"/>
</dbReference>
<dbReference type="Proteomes" id="UP000664859">
    <property type="component" value="Unassembled WGS sequence"/>
</dbReference>
<evidence type="ECO:0000256" key="2">
    <source>
        <dbReference type="ARBA" id="ARBA00022499"/>
    </source>
</evidence>
<dbReference type="InterPro" id="IPR036317">
    <property type="entry name" value="Cullin_homology_sf"/>
</dbReference>
<sequence length="860" mass="94173">MSLLSPEPIDFDETWGLLESSLLTILMDFPNKNFPNDLWMTLYTGVYKLCTKPMDAQPGKLYFKLKEVLEDYVDGVLQGLLAYEACTAHCSLDLLARYRGAFDNYATGMGYAADIFSYLDRHWVATNHCETGRSPQDGVYTVYEMALVVWKELAFESLKVKLRNHIMAVLNAARERDAPSLDDGGAVRGVLATYEALGMERRDRSALFQRELEDHLVADAKRYFARRGTALLAAAPVAAYLRAVEGFLAAEGGRCACAFGPLTARRILISAQVALIGQHSERLVEEAKRMLSAVPEQRDDLRRLYTLISYLDDDAETPGAGVLAGGGPLVLIDNPSMAALQHVVQEHIRAQGLLAVRDAQATVAAAAAAAGGGGDGDNGDDASAMGGGGAAAEGKPTAATSDEVVAAMLRVYQHYRGLVGESFMNAAAFRGVLDEACKAFVNAMPSAPEWLARHAHCLLDRSFRESRIEEDARREALDRVGFLFAYIADKDVFHKYYAKLLSKRIIQLTSVSNDAEERMLDNMRRISGFEFTSKLQRMFVDKTLSRDLHTGYMEWLEVCMGGAWDGGGGEACGGGGGGGGGHGGVAAAVAHVLLAEGPGGASVLSSGSGFEAFTFVLTAGCWPLQSVNSTFQPPAPIHTYVQRFLEFYNEVHSRRKLEWLYHLGHGEMSARCFDKPYRVYSSTFQMGVLYQFNARDAIGVSDIAKGIAISETELSRHLYPLIKAGLLVVRDAAGQDVRGAQMQSCDDIIPQHVIAINTAFTSKRSRIKINIVDHSRQPVKGDVPPVELISDRKASVQAAVCRIMKARRELAHRDLCTEVKAQLVHLFVPDVPFIKKCIEELIDKDYLGRVEGKDMYTYCA</sequence>
<dbReference type="Gene3D" id="3.30.230.130">
    <property type="entry name" value="Cullin, Chain C, Domain 2"/>
    <property type="match status" value="1"/>
</dbReference>
<dbReference type="SMART" id="SM00182">
    <property type="entry name" value="CULLIN"/>
    <property type="match status" value="1"/>
</dbReference>
<evidence type="ECO:0000256" key="3">
    <source>
        <dbReference type="ARBA" id="ARBA00022843"/>
    </source>
</evidence>
<dbReference type="InterPro" id="IPR016158">
    <property type="entry name" value="Cullin_homology"/>
</dbReference>
<proteinExistence type="inferred from homology"/>
<dbReference type="AlphaFoldDB" id="A0A835YSZ1"/>
<keyword evidence="2" id="KW-1017">Isopeptide bond</keyword>
<feature type="domain" description="Cullin family profile" evidence="7">
    <location>
        <begin position="446"/>
        <end position="722"/>
    </location>
</feature>
<dbReference type="GO" id="GO:0031461">
    <property type="term" value="C:cullin-RING ubiquitin ligase complex"/>
    <property type="evidence" value="ECO:0007669"/>
    <property type="project" value="InterPro"/>
</dbReference>
<dbReference type="InterPro" id="IPR016159">
    <property type="entry name" value="Cullin_repeat-like_dom_sf"/>
</dbReference>
<dbReference type="SUPFAM" id="SSF74788">
    <property type="entry name" value="Cullin repeat-like"/>
    <property type="match status" value="1"/>
</dbReference>
<dbReference type="GO" id="GO:0006511">
    <property type="term" value="P:ubiquitin-dependent protein catabolic process"/>
    <property type="evidence" value="ECO:0007669"/>
    <property type="project" value="InterPro"/>
</dbReference>
<dbReference type="FunFam" id="1.10.10.10:FF:000014">
    <property type="entry name" value="Cullin 1"/>
    <property type="match status" value="1"/>
</dbReference>
<dbReference type="GO" id="GO:0031625">
    <property type="term" value="F:ubiquitin protein ligase binding"/>
    <property type="evidence" value="ECO:0007669"/>
    <property type="project" value="InterPro"/>
</dbReference>
<dbReference type="InterPro" id="IPR045093">
    <property type="entry name" value="Cullin"/>
</dbReference>
<dbReference type="InterPro" id="IPR016157">
    <property type="entry name" value="Cullin_CS"/>
</dbReference>
<comment type="caution">
    <text evidence="8">The sequence shown here is derived from an EMBL/GenBank/DDBJ whole genome shotgun (WGS) entry which is preliminary data.</text>
</comment>
<dbReference type="Gene3D" id="1.20.1310.10">
    <property type="entry name" value="Cullin Repeats"/>
    <property type="match status" value="4"/>
</dbReference>
<dbReference type="Pfam" id="PF10557">
    <property type="entry name" value="Cullin_Nedd8"/>
    <property type="match status" value="1"/>
</dbReference>
<dbReference type="Pfam" id="PF00888">
    <property type="entry name" value="Cullin"/>
    <property type="match status" value="1"/>
</dbReference>
<dbReference type="EMBL" id="JAFCMP010000357">
    <property type="protein sequence ID" value="KAG5180870.1"/>
    <property type="molecule type" value="Genomic_DNA"/>
</dbReference>